<feature type="region of interest" description="Disordered" evidence="1">
    <location>
        <begin position="85"/>
        <end position="187"/>
    </location>
</feature>
<accession>A0A2W5R5Z2</accession>
<feature type="compositionally biased region" description="Low complexity" evidence="1">
    <location>
        <begin position="91"/>
        <end position="106"/>
    </location>
</feature>
<reference evidence="2 3" key="1">
    <citation type="submission" date="2017-08" db="EMBL/GenBank/DDBJ databases">
        <title>Infants hospitalized years apart are colonized by the same room-sourced microbial strains.</title>
        <authorList>
            <person name="Brooks B."/>
            <person name="Olm M.R."/>
            <person name="Firek B.A."/>
            <person name="Baker R."/>
            <person name="Thomas B.C."/>
            <person name="Morowitz M.J."/>
            <person name="Banfield J.F."/>
        </authorList>
    </citation>
    <scope>NUCLEOTIDE SEQUENCE [LARGE SCALE GENOMIC DNA]</scope>
    <source>
        <strain evidence="2">S2_005_001_R2_27</strain>
    </source>
</reference>
<dbReference type="EMBL" id="QFQD01000012">
    <property type="protein sequence ID" value="PZQ84214.1"/>
    <property type="molecule type" value="Genomic_DNA"/>
</dbReference>
<protein>
    <submittedName>
        <fullName evidence="2">Uncharacterized protein</fullName>
    </submittedName>
</protein>
<proteinExistence type="predicted"/>
<evidence type="ECO:0000256" key="1">
    <source>
        <dbReference type="SAM" id="MobiDB-lite"/>
    </source>
</evidence>
<feature type="compositionally biased region" description="Low complexity" evidence="1">
    <location>
        <begin position="130"/>
        <end position="149"/>
    </location>
</feature>
<dbReference type="Proteomes" id="UP000248887">
    <property type="component" value="Unassembled WGS sequence"/>
</dbReference>
<evidence type="ECO:0000313" key="3">
    <source>
        <dbReference type="Proteomes" id="UP000248887"/>
    </source>
</evidence>
<comment type="caution">
    <text evidence="2">The sequence shown here is derived from an EMBL/GenBank/DDBJ whole genome shotgun (WGS) entry which is preliminary data.</text>
</comment>
<sequence>MKRSGRGGALGWLATGTGATRGAGWPGRIWNGAAVGAGAPGSPGTPRPVEGKRSVVGEVEGVEVVGGAAGAAAGGGDCVSARGAGAGAGEGVAPPAGGVAGVPTAAEGKDGIEKLEPPVEPEDGAGPGGASSPADGTGPAGAPGTAACGAGEGVGAVIGTDVAGLPGVEPPSCSGGVIEKPVPWPAD</sequence>
<organism evidence="2 3">
    <name type="scientific">Ancylobacter novellus</name>
    <name type="common">Thiobacillus novellus</name>
    <dbReference type="NCBI Taxonomy" id="921"/>
    <lineage>
        <taxon>Bacteria</taxon>
        <taxon>Pseudomonadati</taxon>
        <taxon>Pseudomonadota</taxon>
        <taxon>Alphaproteobacteria</taxon>
        <taxon>Hyphomicrobiales</taxon>
        <taxon>Xanthobacteraceae</taxon>
        <taxon>Ancylobacter</taxon>
    </lineage>
</organism>
<name>A0A2W5R5Z2_ANCNO</name>
<dbReference type="AlphaFoldDB" id="A0A2W5R5Z2"/>
<feature type="compositionally biased region" description="Basic and acidic residues" evidence="1">
    <location>
        <begin position="107"/>
        <end position="117"/>
    </location>
</feature>
<evidence type="ECO:0000313" key="2">
    <source>
        <dbReference type="EMBL" id="PZQ84214.1"/>
    </source>
</evidence>
<gene>
    <name evidence="2" type="ORF">DI549_05600</name>
</gene>